<evidence type="ECO:0000256" key="2">
    <source>
        <dbReference type="ARBA" id="ARBA00023180"/>
    </source>
</evidence>
<dbReference type="Pfam" id="PF19272">
    <property type="entry name" value="ASMase_C"/>
    <property type="match status" value="1"/>
</dbReference>
<feature type="domain" description="Sphingomyelin phosphodiesterase C-terminal" evidence="4">
    <location>
        <begin position="344"/>
        <end position="468"/>
    </location>
</feature>
<proteinExistence type="predicted"/>
<organism evidence="5 6">
    <name type="scientific">Pseudovibrio japonicus</name>
    <dbReference type="NCBI Taxonomy" id="366534"/>
    <lineage>
        <taxon>Bacteria</taxon>
        <taxon>Pseudomonadati</taxon>
        <taxon>Pseudomonadota</taxon>
        <taxon>Alphaproteobacteria</taxon>
        <taxon>Hyphomicrobiales</taxon>
        <taxon>Stappiaceae</taxon>
        <taxon>Pseudovibrio</taxon>
    </lineage>
</organism>
<accession>A0ABQ3E7K5</accession>
<gene>
    <name evidence="5" type="ORF">GCM10007094_14970</name>
</gene>
<name>A0ABQ3E7K5_9HYPH</name>
<feature type="chain" id="PRO_5046219733" description="Sphingomyelin phosphodiesterase C-terminal domain-containing protein" evidence="3">
    <location>
        <begin position="23"/>
        <end position="469"/>
    </location>
</feature>
<dbReference type="EMBL" id="BMXE01000002">
    <property type="protein sequence ID" value="GHB27640.1"/>
    <property type="molecule type" value="Genomic_DNA"/>
</dbReference>
<dbReference type="PANTHER" id="PTHR10340">
    <property type="entry name" value="SPHINGOMYELIN PHOSPHODIESTERASE"/>
    <property type="match status" value="1"/>
</dbReference>
<evidence type="ECO:0000313" key="5">
    <source>
        <dbReference type="EMBL" id="GHB27640.1"/>
    </source>
</evidence>
<sequence length="469" mass="52127">MKPATLLCLIVLGTFSVFEAQAQQTPRVQPFNIAEDEGVFLIITDIHFDPFANPDLVPMLDEAPVENWLEILSKDRGTTFADYGSDTNFPLMMSALQAAATRGPSYDYVIYAGDYLAHNFAESYAQHAGPNAQGHDTFAVKTISFVNMMMRQTLGNVPIYGAFGNNDSLSGDYRIHPLSPLLDDVADQWNYLTNQPERLNDFTVGGFYKVAHPTIQDHDIIILNNVFWSTRYPLNPDANQGDPGAAQMDWLEWQLYDTQVRGRTAEIVMHIPPGIDAFSVLRSAQACENSAVSFWKDAYTQQFLEMAKTYSTTITSSIAGHAHHSDFRVISDDDGSPYFATRIVPSVSPIFGNNPAFSYVLYDKEYAKPNDYATLSLTNLEDVRGGETPNWELEYVFSTSYQQADLSPASIAAVAEEISTSEAAREDFIKYYSGGTAADNPITDSNWQTFSCAQTNITRADYIACLCQN</sequence>
<feature type="signal peptide" evidence="3">
    <location>
        <begin position="1"/>
        <end position="22"/>
    </location>
</feature>
<evidence type="ECO:0000313" key="6">
    <source>
        <dbReference type="Proteomes" id="UP000637980"/>
    </source>
</evidence>
<keyword evidence="6" id="KW-1185">Reference proteome</keyword>
<keyword evidence="1" id="KW-0378">Hydrolase</keyword>
<comment type="caution">
    <text evidence="5">The sequence shown here is derived from an EMBL/GenBank/DDBJ whole genome shotgun (WGS) entry which is preliminary data.</text>
</comment>
<evidence type="ECO:0000259" key="4">
    <source>
        <dbReference type="Pfam" id="PF19272"/>
    </source>
</evidence>
<keyword evidence="2" id="KW-0325">Glycoprotein</keyword>
<keyword evidence="3" id="KW-0732">Signal</keyword>
<dbReference type="RefSeq" id="WP_189436133.1">
    <property type="nucleotide sequence ID" value="NZ_BMXE01000002.1"/>
</dbReference>
<dbReference type="Proteomes" id="UP000637980">
    <property type="component" value="Unassembled WGS sequence"/>
</dbReference>
<evidence type="ECO:0000256" key="3">
    <source>
        <dbReference type="SAM" id="SignalP"/>
    </source>
</evidence>
<dbReference type="SUPFAM" id="SSF56300">
    <property type="entry name" value="Metallo-dependent phosphatases"/>
    <property type="match status" value="1"/>
</dbReference>
<reference evidence="6" key="1">
    <citation type="journal article" date="2019" name="Int. J. Syst. Evol. Microbiol.">
        <title>The Global Catalogue of Microorganisms (GCM) 10K type strain sequencing project: providing services to taxonomists for standard genome sequencing and annotation.</title>
        <authorList>
            <consortium name="The Broad Institute Genomics Platform"/>
            <consortium name="The Broad Institute Genome Sequencing Center for Infectious Disease"/>
            <person name="Wu L."/>
            <person name="Ma J."/>
        </authorList>
    </citation>
    <scope>NUCLEOTIDE SEQUENCE [LARGE SCALE GENOMIC DNA]</scope>
    <source>
        <strain evidence="6">KCTC 12861</strain>
    </source>
</reference>
<protein>
    <recommendedName>
        <fullName evidence="4">Sphingomyelin phosphodiesterase C-terminal domain-containing protein</fullName>
    </recommendedName>
</protein>
<evidence type="ECO:0000256" key="1">
    <source>
        <dbReference type="ARBA" id="ARBA00022801"/>
    </source>
</evidence>
<dbReference type="PANTHER" id="PTHR10340:SF57">
    <property type="entry name" value="METALLOPHOS DOMAIN-CONTAINING PROTEIN"/>
    <property type="match status" value="1"/>
</dbReference>
<dbReference type="InterPro" id="IPR045473">
    <property type="entry name" value="ASM_C"/>
</dbReference>
<dbReference type="InterPro" id="IPR029052">
    <property type="entry name" value="Metallo-depent_PP-like"/>
</dbReference>